<dbReference type="PROSITE" id="PS50060">
    <property type="entry name" value="MAM_2"/>
    <property type="match status" value="4"/>
</dbReference>
<dbReference type="InterPro" id="IPR051560">
    <property type="entry name" value="MAM_domain-containing"/>
</dbReference>
<evidence type="ECO:0000256" key="2">
    <source>
        <dbReference type="SAM" id="SignalP"/>
    </source>
</evidence>
<dbReference type="CDD" id="cd06263">
    <property type="entry name" value="MAM"/>
    <property type="match status" value="3"/>
</dbReference>
<feature type="compositionally biased region" description="Basic and acidic residues" evidence="1">
    <location>
        <begin position="66"/>
        <end position="76"/>
    </location>
</feature>
<organism evidence="4 5">
    <name type="scientific">Amphibalanus amphitrite</name>
    <name type="common">Striped barnacle</name>
    <name type="synonym">Balanus amphitrite</name>
    <dbReference type="NCBI Taxonomy" id="1232801"/>
    <lineage>
        <taxon>Eukaryota</taxon>
        <taxon>Metazoa</taxon>
        <taxon>Ecdysozoa</taxon>
        <taxon>Arthropoda</taxon>
        <taxon>Crustacea</taxon>
        <taxon>Multicrustacea</taxon>
        <taxon>Cirripedia</taxon>
        <taxon>Thoracica</taxon>
        <taxon>Thoracicalcarea</taxon>
        <taxon>Balanomorpha</taxon>
        <taxon>Balanoidea</taxon>
        <taxon>Balanidae</taxon>
        <taxon>Amphibalaninae</taxon>
        <taxon>Amphibalanus</taxon>
    </lineage>
</organism>
<feature type="domain" description="MAM" evidence="3">
    <location>
        <begin position="271"/>
        <end position="435"/>
    </location>
</feature>
<dbReference type="SUPFAM" id="SSF49899">
    <property type="entry name" value="Concanavalin A-like lectins/glucanases"/>
    <property type="match status" value="4"/>
</dbReference>
<dbReference type="GO" id="GO:0016020">
    <property type="term" value="C:membrane"/>
    <property type="evidence" value="ECO:0007669"/>
    <property type="project" value="InterPro"/>
</dbReference>
<feature type="domain" description="MAM" evidence="3">
    <location>
        <begin position="85"/>
        <end position="271"/>
    </location>
</feature>
<dbReference type="PANTHER" id="PTHR23282">
    <property type="entry name" value="APICAL ENDOSOMAL GLYCOPROTEIN PRECURSOR"/>
    <property type="match status" value="1"/>
</dbReference>
<dbReference type="OrthoDB" id="409956at2759"/>
<feature type="region of interest" description="Disordered" evidence="1">
    <location>
        <begin position="802"/>
        <end position="824"/>
    </location>
</feature>
<protein>
    <submittedName>
        <fullName evidence="4">MAM and LDL-receptor class A domain-containing protein 2</fullName>
    </submittedName>
</protein>
<comment type="caution">
    <text evidence="4">The sequence shown here is derived from an EMBL/GenBank/DDBJ whole genome shotgun (WGS) entry which is preliminary data.</text>
</comment>
<feature type="region of interest" description="Disordered" evidence="1">
    <location>
        <begin position="48"/>
        <end position="94"/>
    </location>
</feature>
<dbReference type="PANTHER" id="PTHR23282:SF101">
    <property type="entry name" value="MAM DOMAIN-CONTAINING PROTEIN"/>
    <property type="match status" value="1"/>
</dbReference>
<sequence length="824" mass="91499">MSMMVLRRSASRRPAALLTLAALLAVTAHAAPLEEDISLDELLSSPQQPALPVQVSDVTRKPVQTRIERQAERRPDDDEEQPGSPDCAFGSGGRDSLCDYSNPNMSVLMWRSSTGAGANWVGGPPEDADNAKDGGYAFFETSSMPTDEDGANTESAMLYSPEMPSTGAAGKCLKFQYSKAGLSVDRLRVLLHPVSDDERDGSTADHRDDIVIWESDSVDDQGWTPTEKLITSSRDHTIVFEAIPLKGENRNYRGYIAIDSVRLTEGSDCADECTFNADTCTWTQSDGDDFQWTSARGTTNPKTGPMRDHGSSVIGGTAGGYVYIDASHPRRPGDKARLLSRQLPATQSSEPMCFRFWTHMHGSGIGALRVLRMVGDDEKVLWTLSGPSGNRWYQGQVPVTASEQYKIAIEAEVGVDDLGDIAIDDVSLTPGVCPSAPQAAAPDSSDCTFEVDECGWMNPGRREGLDRIDWRRITGRDALAPRTDHTLRSERGYLLQLTYSDPQRPGEFAWLMSPTMEGSERPHCLTFRYYMDATIPSTSGSQVGSIRVLAQYRDEDDDLMTKPLWSVRNSQNVRWSYGQTTVDIRQKHKIIFEGMWGRSAKGAIALDDITFVDGACDQEPEYSMVTEGDCDFTRDSCGWRNSTTDSDEQQRWRLATEDRKPRKLEDHTLHTSEGYTYFDAFNTNKKDAVKLRLTSPPLQPVDSERLLCVSFWYASLSRSATATLSVVSQPVPAEGQEVDPDDEQTLWTLGAEEVDEEVTWRHGEVQMDASRPLRVVFEGRATDFGFALDDISLRRAACRIRPAEADPSRRDEDDDEDNTVRQEV</sequence>
<dbReference type="EMBL" id="VIIS01001100">
    <property type="protein sequence ID" value="KAF0302049.1"/>
    <property type="molecule type" value="Genomic_DNA"/>
</dbReference>
<feature type="chain" id="PRO_5025431672" evidence="2">
    <location>
        <begin position="31"/>
        <end position="824"/>
    </location>
</feature>
<accession>A0A6A4WA18</accession>
<dbReference type="AlphaFoldDB" id="A0A6A4WA18"/>
<dbReference type="InterPro" id="IPR000998">
    <property type="entry name" value="MAM_dom"/>
</dbReference>
<keyword evidence="2" id="KW-0732">Signal</keyword>
<proteinExistence type="predicted"/>
<keyword evidence="5" id="KW-1185">Reference proteome</keyword>
<feature type="compositionally biased region" description="Basic and acidic residues" evidence="1">
    <location>
        <begin position="802"/>
        <end position="811"/>
    </location>
</feature>
<keyword evidence="4" id="KW-0675">Receptor</keyword>
<feature type="domain" description="MAM" evidence="3">
    <location>
        <begin position="445"/>
        <end position="618"/>
    </location>
</feature>
<evidence type="ECO:0000313" key="4">
    <source>
        <dbReference type="EMBL" id="KAF0302049.1"/>
    </source>
</evidence>
<reference evidence="4 5" key="1">
    <citation type="submission" date="2019-07" db="EMBL/GenBank/DDBJ databases">
        <title>Draft genome assembly of a fouling barnacle, Amphibalanus amphitrite (Darwin, 1854): The first reference genome for Thecostraca.</title>
        <authorList>
            <person name="Kim W."/>
        </authorList>
    </citation>
    <scope>NUCLEOTIDE SEQUENCE [LARGE SCALE GENOMIC DNA]</scope>
    <source>
        <strain evidence="4">SNU_AA5</strain>
        <tissue evidence="4">Soma without cirri and trophi</tissue>
    </source>
</reference>
<dbReference type="InterPro" id="IPR013320">
    <property type="entry name" value="ConA-like_dom_sf"/>
</dbReference>
<gene>
    <name evidence="4" type="primary">MLRP2_2</name>
    <name evidence="4" type="ORF">FJT64_025843</name>
</gene>
<evidence type="ECO:0000313" key="5">
    <source>
        <dbReference type="Proteomes" id="UP000440578"/>
    </source>
</evidence>
<name>A0A6A4WA18_AMPAM</name>
<feature type="signal peptide" evidence="2">
    <location>
        <begin position="1"/>
        <end position="30"/>
    </location>
</feature>
<dbReference type="SMART" id="SM00137">
    <property type="entry name" value="MAM"/>
    <property type="match status" value="4"/>
</dbReference>
<dbReference type="Gene3D" id="2.60.120.200">
    <property type="match status" value="4"/>
</dbReference>
<dbReference type="Pfam" id="PF00629">
    <property type="entry name" value="MAM"/>
    <property type="match status" value="4"/>
</dbReference>
<evidence type="ECO:0000259" key="3">
    <source>
        <dbReference type="PROSITE" id="PS50060"/>
    </source>
</evidence>
<dbReference type="Proteomes" id="UP000440578">
    <property type="component" value="Unassembled WGS sequence"/>
</dbReference>
<feature type="domain" description="MAM" evidence="3">
    <location>
        <begin position="628"/>
        <end position="800"/>
    </location>
</feature>
<evidence type="ECO:0000256" key="1">
    <source>
        <dbReference type="SAM" id="MobiDB-lite"/>
    </source>
</evidence>